<feature type="compositionally biased region" description="Low complexity" evidence="5">
    <location>
        <begin position="161"/>
        <end position="183"/>
    </location>
</feature>
<dbReference type="GO" id="GO:0005634">
    <property type="term" value="C:nucleus"/>
    <property type="evidence" value="ECO:0007669"/>
    <property type="project" value="UniProtKB-UniRule"/>
</dbReference>
<evidence type="ECO:0000256" key="1">
    <source>
        <dbReference type="ARBA" id="ARBA00023015"/>
    </source>
</evidence>
<feature type="domain" description="HMG box" evidence="6">
    <location>
        <begin position="221"/>
        <end position="289"/>
    </location>
</feature>
<evidence type="ECO:0000259" key="6">
    <source>
        <dbReference type="PROSITE" id="PS50118"/>
    </source>
</evidence>
<keyword evidence="4" id="KW-0539">Nucleus</keyword>
<dbReference type="InterPro" id="IPR050140">
    <property type="entry name" value="SRY-related_HMG-box_TF-like"/>
</dbReference>
<dbReference type="Gene3D" id="1.10.30.10">
    <property type="entry name" value="High mobility group box domain"/>
    <property type="match status" value="1"/>
</dbReference>
<dbReference type="SUPFAM" id="SSF47095">
    <property type="entry name" value="HMG-box"/>
    <property type="match status" value="1"/>
</dbReference>
<keyword evidence="1" id="KW-0805">Transcription regulation</keyword>
<keyword evidence="2 4" id="KW-0238">DNA-binding</keyword>
<keyword evidence="3" id="KW-0804">Transcription</keyword>
<sequence length="489" mass="53155">MSASTPNNATNMSSAVAALAAHQAATHSVRVRQNITRTWNAMLYQIQAGATQIILPMGIHLAFGWGGFQALVGSLATYFNTTVTVLNDTANNVHRLVFPPSFRANGINSTPSASQPLMNQQQHAASATQPAMNQQQNTLNATQPTVGQQQHIISTAQPHMGQQQHTASTAQHHTGQQGPAAAASQPTVVQQELAVRTPQPPQVTHAPLTLDGKVRDPPPWVPRPMNCFIIYRKEKHASVVAANPGLHNNDISKIIGRMWKAETNATKEIFKAKAEKLNKEHAAANPNYRYTPRKSVVIKRRLKKHAERERCKHAALLSSAEVSHAADPPLSFVAPEVIEERLRASEKSSNELRINSDNFNPADYPDNAVGNDRPYINMGVSSMADQMAYAGVLDGDELDRQARESYAMEGRLGGSLSTFLGSLASSEDVFDINSLTGYSYDRLTAATQRNADLVAEGALQSFNSFTFPDDEVSFDFTSLDGEDANSATH</sequence>
<dbReference type="PANTHER" id="PTHR10270:SF161">
    <property type="entry name" value="SEX-DETERMINING REGION Y PROTEIN"/>
    <property type="match status" value="1"/>
</dbReference>
<evidence type="ECO:0000256" key="2">
    <source>
        <dbReference type="ARBA" id="ARBA00023125"/>
    </source>
</evidence>
<dbReference type="SMART" id="SM00398">
    <property type="entry name" value="HMG"/>
    <property type="match status" value="1"/>
</dbReference>
<evidence type="ECO:0000256" key="5">
    <source>
        <dbReference type="SAM" id="MobiDB-lite"/>
    </source>
</evidence>
<dbReference type="Pfam" id="PF00505">
    <property type="entry name" value="HMG_box"/>
    <property type="match status" value="1"/>
</dbReference>
<dbReference type="AlphaFoldDB" id="A0A343JZM4"/>
<accession>A0A343JZM4</accession>
<evidence type="ECO:0000313" key="7">
    <source>
        <dbReference type="EMBL" id="ATA58082.1"/>
    </source>
</evidence>
<dbReference type="GO" id="GO:0000978">
    <property type="term" value="F:RNA polymerase II cis-regulatory region sequence-specific DNA binding"/>
    <property type="evidence" value="ECO:0007669"/>
    <property type="project" value="TreeGrafter"/>
</dbReference>
<dbReference type="EMBL" id="KX766042">
    <property type="protein sequence ID" value="ATA58082.1"/>
    <property type="molecule type" value="Genomic_DNA"/>
</dbReference>
<dbReference type="PROSITE" id="PS50118">
    <property type="entry name" value="HMG_BOX_2"/>
    <property type="match status" value="1"/>
</dbReference>
<dbReference type="FunFam" id="1.10.30.10:FF:000041">
    <property type="entry name" value="HMG box family protein"/>
    <property type="match status" value="1"/>
</dbReference>
<feature type="region of interest" description="Disordered" evidence="5">
    <location>
        <begin position="114"/>
        <end position="134"/>
    </location>
</feature>
<feature type="DNA-binding region" description="HMG box" evidence="4">
    <location>
        <begin position="221"/>
        <end position="289"/>
    </location>
</feature>
<organism evidence="7">
    <name type="scientific">Neofusicoccum umdonicola</name>
    <dbReference type="NCBI Taxonomy" id="643002"/>
    <lineage>
        <taxon>Eukaryota</taxon>
        <taxon>Fungi</taxon>
        <taxon>Dikarya</taxon>
        <taxon>Ascomycota</taxon>
        <taxon>Pezizomycotina</taxon>
        <taxon>Dothideomycetes</taxon>
        <taxon>Dothideomycetes incertae sedis</taxon>
        <taxon>Botryosphaeriales</taxon>
        <taxon>Botryosphaeriaceae</taxon>
        <taxon>Neofusicoccum</taxon>
    </lineage>
</organism>
<feature type="region of interest" description="Disordered" evidence="5">
    <location>
        <begin position="157"/>
        <end position="217"/>
    </location>
</feature>
<dbReference type="InterPro" id="IPR036910">
    <property type="entry name" value="HMG_box_dom_sf"/>
</dbReference>
<protein>
    <submittedName>
        <fullName evidence="7">MAT1-2-1</fullName>
    </submittedName>
</protein>
<evidence type="ECO:0000256" key="4">
    <source>
        <dbReference type="PROSITE-ProRule" id="PRU00267"/>
    </source>
</evidence>
<dbReference type="GO" id="GO:0001228">
    <property type="term" value="F:DNA-binding transcription activator activity, RNA polymerase II-specific"/>
    <property type="evidence" value="ECO:0007669"/>
    <property type="project" value="TreeGrafter"/>
</dbReference>
<proteinExistence type="predicted"/>
<dbReference type="GO" id="GO:0030154">
    <property type="term" value="P:cell differentiation"/>
    <property type="evidence" value="ECO:0007669"/>
    <property type="project" value="TreeGrafter"/>
</dbReference>
<evidence type="ECO:0000256" key="3">
    <source>
        <dbReference type="ARBA" id="ARBA00023163"/>
    </source>
</evidence>
<dbReference type="InterPro" id="IPR009071">
    <property type="entry name" value="HMG_box_dom"/>
</dbReference>
<name>A0A343JZM4_9PEZI</name>
<dbReference type="PANTHER" id="PTHR10270">
    <property type="entry name" value="SOX TRANSCRIPTION FACTOR"/>
    <property type="match status" value="1"/>
</dbReference>
<reference evidence="7" key="1">
    <citation type="submission" date="2016-08" db="EMBL/GenBank/DDBJ databases">
        <title>Genomic insights into the mating strategies of species of the Botryosphaeriales.</title>
        <authorList>
            <person name="Nagel J.H."/>
        </authorList>
    </citation>
    <scope>NUCLEOTIDE SEQUENCE</scope>
    <source>
        <strain evidence="7">CMW14106</strain>
    </source>
</reference>
<dbReference type="CDD" id="cd01389">
    <property type="entry name" value="HMG-box_ROX1-like"/>
    <property type="match status" value="1"/>
</dbReference>